<dbReference type="InterPro" id="IPR014001">
    <property type="entry name" value="Helicase_ATP-bd"/>
</dbReference>
<dbReference type="InterPro" id="IPR011545">
    <property type="entry name" value="DEAD/DEAH_box_helicase_dom"/>
</dbReference>
<dbReference type="Pfam" id="PF08148">
    <property type="entry name" value="DSHCT"/>
    <property type="match status" value="1"/>
</dbReference>
<dbReference type="GO" id="GO:0055087">
    <property type="term" value="C:Ski complex"/>
    <property type="evidence" value="ECO:0007669"/>
    <property type="project" value="TreeGrafter"/>
</dbReference>
<dbReference type="SUPFAM" id="SSF52540">
    <property type="entry name" value="P-loop containing nucleoside triphosphate hydrolases"/>
    <property type="match status" value="1"/>
</dbReference>
<feature type="region of interest" description="Disordered" evidence="9">
    <location>
        <begin position="222"/>
        <end position="241"/>
    </location>
</feature>
<feature type="region of interest" description="Disordered" evidence="9">
    <location>
        <begin position="527"/>
        <end position="589"/>
    </location>
</feature>
<feature type="compositionally biased region" description="Basic and acidic residues" evidence="9">
    <location>
        <begin position="529"/>
        <end position="540"/>
    </location>
</feature>
<dbReference type="InterPro" id="IPR027417">
    <property type="entry name" value="P-loop_NTPase"/>
</dbReference>
<dbReference type="InterPro" id="IPR048392">
    <property type="entry name" value="MTR4-like_stalk"/>
</dbReference>
<sequence>MDIESPYELTRLIRAIAEPTSAHGIERDVLAELLGLEQDPQDLVKMKQYAKRRVESEFLQPVKDLEDEYIGHWQMLNPVEIPVPKPELETLPPTHTVIPMLRGLDGTFAGWKEIYAPPPAPPPTASGSTERKPGGMMTFVRGKGNYVPFRPGGLDDAAFDRDSEREGEEETEEEKARRELEEEEAMGKTWKTIAPGMRRGLKLDGADEFLRTVLGEDSFTAPVKRRKRPKQQIGVSSTDMQDGAMDENMAVAHVRAPSKNEERSEIDDLLPISRLPAPPTTRRRRGPPKREWAHIVDVNQEMVNFHEMVPEMAHKYPFELDTFQKEAVYHLEMGDSVFVAAHTSAGKTVVAEYAISLAMKHMTRAIYTSPIKALSNQKFRDFKTTYGAENVGILTGDVQINPEAPCLIMTTEILRSMLYRGADLIRDVEFVIFDEVHYVNDAERGVVWEEVIIMLPEHINIILLSATVPNTHEFASWVGRTKKKDIYVISTPKRPVPLEHYLWAGKELHKIVDDSSHFVPEGYKAAGESLKRKQEKEREAAGLPPLQRTGGRGMPARGGARGLPNGRGTPARGGRGGGQAGRGGSSGVTHYGAPRSYGGAGSMDKNLWSQLVNHLKKIDLLPVVVFTFSKKRCEANAASLSAVDLNVASEKSEVHVTVEKALTRLKGSDKKLPQIARMRELLMRGIGVHHGGLLPIVKEVVEILFSRGLVKVLFATETFAMGVNMPAKSVVFSHIRKHDGNNFRTLEPGEYTQMAGRAGRRGLDSTGTVVIIGGDELPEQSTLTEMMLGTPNKLISQFRLTYNMILNLLRVEALRVEEMIKRSFSENASQALAPEQQRQVEATERRLAIIPRVDCEVCSSDIEAFYDISAEVARKNTLLIQAAATHHQGNKTLSSGRVVLLYDKHFRGNVAIILRPSPGLIDPDSIDQPSDEGLRTYWVLALVSQSTRTKEDDFEAKTAPPRWRVSLGENPLVEPTWEIVTVATSSINLVINRVEKVDVNAVLDKNDPVAIDSTLSSLQDLYDSLKSGGEIPEVEWTRMRQLDFQEALKARNSLAGRLTSMSCQLCADFTEHYETLHERKLIELDLQQLKLALSDQNLELLPDYEQRVDVLKSLQFIDENATVLLKGRVACEINSSNELVLTELILDNILADYTAEEVVALLSVFIFVEKTESAPEIPEKIQQGLDVVYGIAERIEAVQDAHSVRHDEFVTPFKHGLVEVVYEWAKGMPFDQITDLTDVPEGTIVRCITRLDETCREVRDAARVIGDRDLFTKMEEAQALIKRDIVFAASLYF</sequence>
<dbReference type="OrthoDB" id="64767at2759"/>
<evidence type="ECO:0000259" key="11">
    <source>
        <dbReference type="PROSITE" id="PS51194"/>
    </source>
</evidence>
<dbReference type="Pfam" id="PF21408">
    <property type="entry name" value="MTR4-like_stalk"/>
    <property type="match status" value="1"/>
</dbReference>
<dbReference type="Pfam" id="PF00271">
    <property type="entry name" value="Helicase_C"/>
    <property type="match status" value="1"/>
</dbReference>
<evidence type="ECO:0000256" key="8">
    <source>
        <dbReference type="ARBA" id="ARBA00022884"/>
    </source>
</evidence>
<dbReference type="InterPro" id="IPR012961">
    <property type="entry name" value="Ski2/MTR4_C"/>
</dbReference>
<feature type="region of interest" description="Disordered" evidence="9">
    <location>
        <begin position="254"/>
        <end position="288"/>
    </location>
</feature>
<gene>
    <name evidence="12" type="ORF">NliqN6_1293</name>
</gene>
<dbReference type="CDD" id="cd18795">
    <property type="entry name" value="SF2_C_Ski2"/>
    <property type="match status" value="1"/>
</dbReference>
<dbReference type="Gene3D" id="1.10.3380.30">
    <property type="match status" value="1"/>
</dbReference>
<dbReference type="PANTHER" id="PTHR12131:SF1">
    <property type="entry name" value="ATP-DEPENDENT RNA HELICASE SUPV3L1, MITOCHONDRIAL-RELATED"/>
    <property type="match status" value="1"/>
</dbReference>
<evidence type="ECO:0000313" key="12">
    <source>
        <dbReference type="EMBL" id="GHJ84891.1"/>
    </source>
</evidence>
<dbReference type="Pfam" id="PF13234">
    <property type="entry name" value="MTR4_beta-barrel"/>
    <property type="match status" value="1"/>
</dbReference>
<feature type="region of interest" description="Disordered" evidence="9">
    <location>
        <begin position="150"/>
        <end position="186"/>
    </location>
</feature>
<keyword evidence="8" id="KW-0694">RNA-binding</keyword>
<keyword evidence="6" id="KW-0347">Helicase</keyword>
<dbReference type="GO" id="GO:0070478">
    <property type="term" value="P:nuclear-transcribed mRNA catabolic process, 3'-5' exonucleolytic nonsense-mediated decay"/>
    <property type="evidence" value="ECO:0007669"/>
    <property type="project" value="TreeGrafter"/>
</dbReference>
<evidence type="ECO:0000256" key="1">
    <source>
        <dbReference type="ARBA" id="ARBA00004496"/>
    </source>
</evidence>
<feature type="domain" description="Helicase C-terminal" evidence="11">
    <location>
        <begin position="610"/>
        <end position="806"/>
    </location>
</feature>
<dbReference type="FunFam" id="1.10.3380.30:FF:000001">
    <property type="entry name" value="Ski2 ATP-dependent RNA helicase"/>
    <property type="match status" value="1"/>
</dbReference>
<evidence type="ECO:0000256" key="2">
    <source>
        <dbReference type="ARBA" id="ARBA00010140"/>
    </source>
</evidence>
<dbReference type="SMART" id="SM00487">
    <property type="entry name" value="DEXDc"/>
    <property type="match status" value="1"/>
</dbReference>
<dbReference type="GO" id="GO:0005524">
    <property type="term" value="F:ATP binding"/>
    <property type="evidence" value="ECO:0007669"/>
    <property type="project" value="UniProtKB-KW"/>
</dbReference>
<comment type="caution">
    <text evidence="12">The sequence shown here is derived from an EMBL/GenBank/DDBJ whole genome shotgun (WGS) entry which is preliminary data.</text>
</comment>
<dbReference type="GO" id="GO:0003723">
    <property type="term" value="F:RNA binding"/>
    <property type="evidence" value="ECO:0007669"/>
    <property type="project" value="UniProtKB-KW"/>
</dbReference>
<dbReference type="EMBL" id="BLZA01000009">
    <property type="protein sequence ID" value="GHJ84891.1"/>
    <property type="molecule type" value="Genomic_DNA"/>
</dbReference>
<dbReference type="PROSITE" id="PS51192">
    <property type="entry name" value="HELICASE_ATP_BIND_1"/>
    <property type="match status" value="1"/>
</dbReference>
<keyword evidence="5" id="KW-0378">Hydrolase</keyword>
<keyword evidence="13" id="KW-1185">Reference proteome</keyword>
<accession>A0A8H3TQ41</accession>
<dbReference type="InterPro" id="IPR040801">
    <property type="entry name" value="Ski2_N"/>
</dbReference>
<evidence type="ECO:0000256" key="7">
    <source>
        <dbReference type="ARBA" id="ARBA00022840"/>
    </source>
</evidence>
<dbReference type="InterPro" id="IPR001650">
    <property type="entry name" value="Helicase_C-like"/>
</dbReference>
<dbReference type="PROSITE" id="PS51194">
    <property type="entry name" value="HELICASE_CTER"/>
    <property type="match status" value="1"/>
</dbReference>
<protein>
    <recommendedName>
        <fullName evidence="14">DEAD/DEAH box helicase</fullName>
    </recommendedName>
</protein>
<reference evidence="12" key="1">
    <citation type="submission" date="2020-07" db="EMBL/GenBank/DDBJ databases">
        <title>Draft Genome Sequence of a Deep-Sea Yeast, Naganishia (Cryptococcus) liquefaciens strain N6.</title>
        <authorList>
            <person name="Han Y.W."/>
            <person name="Kajitani R."/>
            <person name="Morimoto H."/>
            <person name="Parhat M."/>
            <person name="Tsubouchi H."/>
            <person name="Bakenova O."/>
            <person name="Ogata M."/>
            <person name="Argunhan B."/>
            <person name="Aoki R."/>
            <person name="Kajiwara S."/>
            <person name="Itoh T."/>
            <person name="Iwasaki H."/>
        </authorList>
    </citation>
    <scope>NUCLEOTIDE SEQUENCE</scope>
    <source>
        <strain evidence="12">N6</strain>
    </source>
</reference>
<dbReference type="Gene3D" id="1.20.1500.20">
    <property type="match status" value="1"/>
</dbReference>
<dbReference type="InterPro" id="IPR016438">
    <property type="entry name" value="SKI2-like"/>
</dbReference>
<comment type="similarity">
    <text evidence="2">Belongs to the helicase family. SKI2 subfamily.</text>
</comment>
<feature type="domain" description="Helicase ATP-binding" evidence="10">
    <location>
        <begin position="328"/>
        <end position="486"/>
    </location>
</feature>
<evidence type="ECO:0000256" key="3">
    <source>
        <dbReference type="ARBA" id="ARBA00022490"/>
    </source>
</evidence>
<keyword evidence="4" id="KW-0547">Nucleotide-binding</keyword>
<dbReference type="InterPro" id="IPR050699">
    <property type="entry name" value="RNA-DNA_Helicase"/>
</dbReference>
<evidence type="ECO:0000259" key="10">
    <source>
        <dbReference type="PROSITE" id="PS51192"/>
    </source>
</evidence>
<evidence type="ECO:0000313" key="13">
    <source>
        <dbReference type="Proteomes" id="UP000620104"/>
    </source>
</evidence>
<dbReference type="SMART" id="SM01142">
    <property type="entry name" value="DSHCT"/>
    <property type="match status" value="1"/>
</dbReference>
<keyword evidence="7" id="KW-0067">ATP-binding</keyword>
<dbReference type="FunFam" id="3.40.50.300:FF:000987">
    <property type="entry name" value="DEAD/DEAH box RNA helicase"/>
    <property type="match status" value="1"/>
</dbReference>
<evidence type="ECO:0000256" key="5">
    <source>
        <dbReference type="ARBA" id="ARBA00022801"/>
    </source>
</evidence>
<evidence type="ECO:0000256" key="4">
    <source>
        <dbReference type="ARBA" id="ARBA00022741"/>
    </source>
</evidence>
<dbReference type="Gene3D" id="3.40.50.300">
    <property type="entry name" value="P-loop containing nucleotide triphosphate hydrolases"/>
    <property type="match status" value="2"/>
</dbReference>
<dbReference type="Pfam" id="PF00270">
    <property type="entry name" value="DEAD"/>
    <property type="match status" value="1"/>
</dbReference>
<comment type="subcellular location">
    <subcellularLocation>
        <location evidence="1">Cytoplasm</location>
    </subcellularLocation>
</comment>
<dbReference type="InterPro" id="IPR025696">
    <property type="entry name" value="Beta-barrel_MTR4"/>
</dbReference>
<dbReference type="Proteomes" id="UP000620104">
    <property type="component" value="Unassembled WGS sequence"/>
</dbReference>
<dbReference type="PANTHER" id="PTHR12131">
    <property type="entry name" value="ATP-DEPENDENT RNA AND DNA HELICASE"/>
    <property type="match status" value="1"/>
</dbReference>
<evidence type="ECO:0008006" key="14">
    <source>
        <dbReference type="Google" id="ProtNLM"/>
    </source>
</evidence>
<dbReference type="FunFam" id="3.40.50.300:FF:000354">
    <property type="entry name" value="ATP-dependent RNA helicase SKI2"/>
    <property type="match status" value="1"/>
</dbReference>
<evidence type="ECO:0000256" key="6">
    <source>
        <dbReference type="ARBA" id="ARBA00022806"/>
    </source>
</evidence>
<feature type="compositionally biased region" description="Gly residues" evidence="9">
    <location>
        <begin position="571"/>
        <end position="586"/>
    </location>
</feature>
<name>A0A8H3TQ41_9TREE</name>
<evidence type="ECO:0000256" key="9">
    <source>
        <dbReference type="SAM" id="MobiDB-lite"/>
    </source>
</evidence>
<dbReference type="PIRSF" id="PIRSF005198">
    <property type="entry name" value="Antiviral_helicase_SKI2"/>
    <property type="match status" value="1"/>
</dbReference>
<keyword evidence="3" id="KW-0963">Cytoplasm</keyword>
<organism evidence="12 13">
    <name type="scientific">Naganishia liquefaciens</name>
    <dbReference type="NCBI Taxonomy" id="104408"/>
    <lineage>
        <taxon>Eukaryota</taxon>
        <taxon>Fungi</taxon>
        <taxon>Dikarya</taxon>
        <taxon>Basidiomycota</taxon>
        <taxon>Agaricomycotina</taxon>
        <taxon>Tremellomycetes</taxon>
        <taxon>Filobasidiales</taxon>
        <taxon>Filobasidiaceae</taxon>
        <taxon>Naganishia</taxon>
    </lineage>
</organism>
<dbReference type="Pfam" id="PF17911">
    <property type="entry name" value="Ski2_N"/>
    <property type="match status" value="1"/>
</dbReference>
<dbReference type="GO" id="GO:0003724">
    <property type="term" value="F:RNA helicase activity"/>
    <property type="evidence" value="ECO:0007669"/>
    <property type="project" value="InterPro"/>
</dbReference>
<proteinExistence type="inferred from homology"/>
<dbReference type="GO" id="GO:0016787">
    <property type="term" value="F:hydrolase activity"/>
    <property type="evidence" value="ECO:0007669"/>
    <property type="project" value="UniProtKB-KW"/>
</dbReference>
<dbReference type="SMART" id="SM00490">
    <property type="entry name" value="HELICc"/>
    <property type="match status" value="1"/>
</dbReference>